<accession>A0A2H0N008</accession>
<evidence type="ECO:0000256" key="1">
    <source>
        <dbReference type="SAM" id="Phobius"/>
    </source>
</evidence>
<keyword evidence="1" id="KW-0812">Transmembrane</keyword>
<reference evidence="2 3" key="1">
    <citation type="submission" date="2017-09" db="EMBL/GenBank/DDBJ databases">
        <title>Depth-based differentiation of microbial function through sediment-hosted aquifers and enrichment of novel symbionts in the deep terrestrial subsurface.</title>
        <authorList>
            <person name="Probst A.J."/>
            <person name="Ladd B."/>
            <person name="Jarett J.K."/>
            <person name="Geller-Mcgrath D.E."/>
            <person name="Sieber C.M."/>
            <person name="Emerson J.B."/>
            <person name="Anantharaman K."/>
            <person name="Thomas B.C."/>
            <person name="Malmstrom R."/>
            <person name="Stieglmeier M."/>
            <person name="Klingl A."/>
            <person name="Woyke T."/>
            <person name="Ryan C.M."/>
            <person name="Banfield J.F."/>
        </authorList>
    </citation>
    <scope>NUCLEOTIDE SEQUENCE [LARGE SCALE GENOMIC DNA]</scope>
    <source>
        <strain evidence="2">CG11_big_fil_rev_8_21_14_0_20_35_11</strain>
    </source>
</reference>
<feature type="transmembrane region" description="Helical" evidence="1">
    <location>
        <begin position="79"/>
        <end position="102"/>
    </location>
</feature>
<evidence type="ECO:0000313" key="2">
    <source>
        <dbReference type="EMBL" id="PIR02224.1"/>
    </source>
</evidence>
<organism evidence="2 3">
    <name type="scientific">Candidatus Nealsonbacteria bacterium CG11_big_fil_rev_8_21_14_0_20_35_11</name>
    <dbReference type="NCBI Taxonomy" id="1974713"/>
    <lineage>
        <taxon>Bacteria</taxon>
        <taxon>Candidatus Nealsoniibacteriota</taxon>
    </lineage>
</organism>
<proteinExistence type="predicted"/>
<name>A0A2H0N008_9BACT</name>
<dbReference type="Proteomes" id="UP000231139">
    <property type="component" value="Unassembled WGS sequence"/>
</dbReference>
<gene>
    <name evidence="2" type="ORF">COV62_02030</name>
</gene>
<sequence length="126" mass="14936">MAIFLEYLTWHFFEMPKNIFLGIKNFLFFGLNYFSIPLLFKTLFSPWRQYRWVSSTRGLDIGVWFEARFSNLISRTIGAIMRIILILIGLFVEVFFLIGGIIILFDWLVLPILSIFGLYHGFRILL</sequence>
<keyword evidence="1" id="KW-1133">Transmembrane helix</keyword>
<keyword evidence="1" id="KW-0472">Membrane</keyword>
<dbReference type="EMBL" id="PCWK01000047">
    <property type="protein sequence ID" value="PIR02224.1"/>
    <property type="molecule type" value="Genomic_DNA"/>
</dbReference>
<dbReference type="AlphaFoldDB" id="A0A2H0N008"/>
<protein>
    <submittedName>
        <fullName evidence="2">Uncharacterized protein</fullName>
    </submittedName>
</protein>
<feature type="transmembrane region" description="Helical" evidence="1">
    <location>
        <begin position="20"/>
        <end position="40"/>
    </location>
</feature>
<comment type="caution">
    <text evidence="2">The sequence shown here is derived from an EMBL/GenBank/DDBJ whole genome shotgun (WGS) entry which is preliminary data.</text>
</comment>
<evidence type="ECO:0000313" key="3">
    <source>
        <dbReference type="Proteomes" id="UP000231139"/>
    </source>
</evidence>